<keyword evidence="1" id="KW-0812">Transmembrane</keyword>
<dbReference type="InterPro" id="IPR051311">
    <property type="entry name" value="DedA_domain"/>
</dbReference>
<sequence>MNDMSEAELTSQKQSLPGQIKPWQLHKRLYNWVLSWAQTKYGVLALVLIAFTEPICVPIPADVMVLGMGFGKPRKAIRYSLICSFFSVLGGTTALLLGIWIGGERITAFIQQYSWGPLHLAEKAQKALELYQEYDFWAIAISALTPVPYMLFSWLGGFAGVSVVKFILISVVFRTLRFGTEGVLIYLFGEKARGFIEKHFNTVTVFVIILLILAAAVIKHFRGG</sequence>
<dbReference type="EMBL" id="CP019646">
    <property type="protein sequence ID" value="AQQ69985.1"/>
    <property type="molecule type" value="Genomic_DNA"/>
</dbReference>
<feature type="transmembrane region" description="Helical" evidence="1">
    <location>
        <begin position="41"/>
        <end position="67"/>
    </location>
</feature>
<dbReference type="STRING" id="1851148.SMSP2_00322"/>
<keyword evidence="1" id="KW-0472">Membrane</keyword>
<dbReference type="Proteomes" id="UP000188181">
    <property type="component" value="Chromosome"/>
</dbReference>
<reference evidence="3" key="1">
    <citation type="submission" date="2017-02" db="EMBL/GenBank/DDBJ databases">
        <title>Comparative genomics and description of representatives of a novel lineage of planctomycetes thriving in anoxic sediments.</title>
        <authorList>
            <person name="Spring S."/>
            <person name="Bunk B."/>
            <person name="Sproer C."/>
        </authorList>
    </citation>
    <scope>NUCLEOTIDE SEQUENCE [LARGE SCALE GENOMIC DNA]</scope>
    <source>
        <strain evidence="3">SM-Chi-D1</strain>
    </source>
</reference>
<evidence type="ECO:0000313" key="3">
    <source>
        <dbReference type="Proteomes" id="UP000188181"/>
    </source>
</evidence>
<feature type="transmembrane region" description="Helical" evidence="1">
    <location>
        <begin position="200"/>
        <end position="218"/>
    </location>
</feature>
<protein>
    <recommendedName>
        <fullName evidence="4">SNARE associated Golgi protein</fullName>
    </recommendedName>
</protein>
<accession>A0A1Q2MB81</accession>
<proteinExistence type="predicted"/>
<feature type="transmembrane region" description="Helical" evidence="1">
    <location>
        <begin position="79"/>
        <end position="101"/>
    </location>
</feature>
<evidence type="ECO:0008006" key="4">
    <source>
        <dbReference type="Google" id="ProtNLM"/>
    </source>
</evidence>
<dbReference type="PANTHER" id="PTHR42709">
    <property type="entry name" value="ALKALINE PHOSPHATASE LIKE PROTEIN"/>
    <property type="match status" value="1"/>
</dbReference>
<organism evidence="2 3">
    <name type="scientific">Limihaloglobus sulfuriphilus</name>
    <dbReference type="NCBI Taxonomy" id="1851148"/>
    <lineage>
        <taxon>Bacteria</taxon>
        <taxon>Pseudomonadati</taxon>
        <taxon>Planctomycetota</taxon>
        <taxon>Phycisphaerae</taxon>
        <taxon>Sedimentisphaerales</taxon>
        <taxon>Sedimentisphaeraceae</taxon>
        <taxon>Limihaloglobus</taxon>
    </lineage>
</organism>
<dbReference type="KEGG" id="pbas:SMSP2_00322"/>
<evidence type="ECO:0000313" key="2">
    <source>
        <dbReference type="EMBL" id="AQQ69985.1"/>
    </source>
</evidence>
<name>A0A1Q2MB81_9BACT</name>
<dbReference type="GO" id="GO:0005886">
    <property type="term" value="C:plasma membrane"/>
    <property type="evidence" value="ECO:0007669"/>
    <property type="project" value="TreeGrafter"/>
</dbReference>
<dbReference type="AlphaFoldDB" id="A0A1Q2MB81"/>
<gene>
    <name evidence="2" type="ORF">SMSP2_00322</name>
</gene>
<evidence type="ECO:0000256" key="1">
    <source>
        <dbReference type="SAM" id="Phobius"/>
    </source>
</evidence>
<dbReference type="PANTHER" id="PTHR42709:SF11">
    <property type="entry name" value="DEDA FAMILY PROTEIN"/>
    <property type="match status" value="1"/>
</dbReference>
<keyword evidence="3" id="KW-1185">Reference proteome</keyword>
<keyword evidence="1" id="KW-1133">Transmembrane helix</keyword>